<accession>A0A7D5T6G1</accession>
<dbReference type="Gene3D" id="1.10.10.10">
    <property type="entry name" value="Winged helix-like DNA-binding domain superfamily/Winged helix DNA-binding domain"/>
    <property type="match status" value="1"/>
</dbReference>
<feature type="region of interest" description="Disordered" evidence="1">
    <location>
        <begin position="1"/>
        <end position="20"/>
    </location>
</feature>
<gene>
    <name evidence="2" type="ORF">HZS54_22150</name>
</gene>
<organism evidence="2 3">
    <name type="scientific">Halosimplex pelagicum</name>
    <dbReference type="NCBI Taxonomy" id="869886"/>
    <lineage>
        <taxon>Archaea</taxon>
        <taxon>Methanobacteriati</taxon>
        <taxon>Methanobacteriota</taxon>
        <taxon>Stenosarchaea group</taxon>
        <taxon>Halobacteria</taxon>
        <taxon>Halobacteriales</taxon>
        <taxon>Haloarculaceae</taxon>
        <taxon>Halosimplex</taxon>
    </lineage>
</organism>
<dbReference type="InterPro" id="IPR036388">
    <property type="entry name" value="WH-like_DNA-bd_sf"/>
</dbReference>
<dbReference type="GeneID" id="56085353"/>
<dbReference type="EMBL" id="CP058909">
    <property type="protein sequence ID" value="QLH84171.1"/>
    <property type="molecule type" value="Genomic_DNA"/>
</dbReference>
<evidence type="ECO:0000313" key="2">
    <source>
        <dbReference type="EMBL" id="QLH84171.1"/>
    </source>
</evidence>
<sequence length="101" mass="11509">MAQATGRIVPGEESAIHDEPHIEGRRITVLQVVERVEGADRGPKAVADEYDLPVADVYRALTYYHDHPDEMDAVRDRRREREASARERGAKTLDEIRDGRE</sequence>
<dbReference type="Proteomes" id="UP000509346">
    <property type="component" value="Chromosome"/>
</dbReference>
<dbReference type="KEGG" id="hpel:HZS54_22150"/>
<dbReference type="Pfam" id="PF04255">
    <property type="entry name" value="DUF433"/>
    <property type="match status" value="1"/>
</dbReference>
<keyword evidence="3" id="KW-1185">Reference proteome</keyword>
<protein>
    <submittedName>
        <fullName evidence="2">DUF433 domain-containing protein</fullName>
    </submittedName>
</protein>
<reference evidence="2 3" key="1">
    <citation type="submission" date="2020-07" db="EMBL/GenBank/DDBJ databases">
        <title>Halosimplex litoreum sp. nov. and Halosimplex rubrum sp. nov., isolated from different salt environments.</title>
        <authorList>
            <person name="Cui H."/>
        </authorList>
    </citation>
    <scope>NUCLEOTIDE SEQUENCE [LARGE SCALE GENOMIC DNA]</scope>
    <source>
        <strain evidence="2 3">R2</strain>
    </source>
</reference>
<name>A0A7D5T6G1_9EURY</name>
<evidence type="ECO:0000313" key="3">
    <source>
        <dbReference type="Proteomes" id="UP000509346"/>
    </source>
</evidence>
<dbReference type="RefSeq" id="WP_179919266.1">
    <property type="nucleotide sequence ID" value="NZ_CP058909.1"/>
</dbReference>
<dbReference type="InterPro" id="IPR009057">
    <property type="entry name" value="Homeodomain-like_sf"/>
</dbReference>
<evidence type="ECO:0000256" key="1">
    <source>
        <dbReference type="SAM" id="MobiDB-lite"/>
    </source>
</evidence>
<dbReference type="InterPro" id="IPR007367">
    <property type="entry name" value="DUF433"/>
</dbReference>
<dbReference type="SUPFAM" id="SSF46689">
    <property type="entry name" value="Homeodomain-like"/>
    <property type="match status" value="1"/>
</dbReference>
<feature type="region of interest" description="Disordered" evidence="1">
    <location>
        <begin position="72"/>
        <end position="101"/>
    </location>
</feature>
<dbReference type="AlphaFoldDB" id="A0A7D5T6G1"/>
<dbReference type="OrthoDB" id="190701at2157"/>
<proteinExistence type="predicted"/>